<gene>
    <name evidence="2" type="ORF">DPMN_147007</name>
</gene>
<proteinExistence type="predicted"/>
<accession>A0A9D4F709</accession>
<name>A0A9D4F709_DREPO</name>
<reference evidence="2" key="1">
    <citation type="journal article" date="2019" name="bioRxiv">
        <title>The Genome of the Zebra Mussel, Dreissena polymorpha: A Resource for Invasive Species Research.</title>
        <authorList>
            <person name="McCartney M.A."/>
            <person name="Auch B."/>
            <person name="Kono T."/>
            <person name="Mallez S."/>
            <person name="Zhang Y."/>
            <person name="Obille A."/>
            <person name="Becker A."/>
            <person name="Abrahante J.E."/>
            <person name="Garbe J."/>
            <person name="Badalamenti J.P."/>
            <person name="Herman A."/>
            <person name="Mangelson H."/>
            <person name="Liachko I."/>
            <person name="Sullivan S."/>
            <person name="Sone E.D."/>
            <person name="Koren S."/>
            <person name="Silverstein K.A.T."/>
            <person name="Beckman K.B."/>
            <person name="Gohl D.M."/>
        </authorList>
    </citation>
    <scope>NUCLEOTIDE SEQUENCE</scope>
    <source>
        <strain evidence="2">Duluth1</strain>
        <tissue evidence="2">Whole animal</tissue>
    </source>
</reference>
<keyword evidence="3" id="KW-1185">Reference proteome</keyword>
<dbReference type="Proteomes" id="UP000828390">
    <property type="component" value="Unassembled WGS sequence"/>
</dbReference>
<feature type="compositionally biased region" description="Low complexity" evidence="1">
    <location>
        <begin position="124"/>
        <end position="145"/>
    </location>
</feature>
<feature type="compositionally biased region" description="Basic and acidic residues" evidence="1">
    <location>
        <begin position="77"/>
        <end position="90"/>
    </location>
</feature>
<protein>
    <submittedName>
        <fullName evidence="2">Uncharacterized protein</fullName>
    </submittedName>
</protein>
<feature type="region of interest" description="Disordered" evidence="1">
    <location>
        <begin position="76"/>
        <end position="174"/>
    </location>
</feature>
<dbReference type="AlphaFoldDB" id="A0A9D4F709"/>
<sequence length="189" mass="21198">MKCYKHVVEQHSGVSLKCVRCCKVFHRNTPGNGPCHNQKEDYIMFVQTTGARGAEAEKVLSEFKLKVPSLIRGTRHIQTDVKRPEDHDATRPIATRPAPVLSGKRQPELQANEDNWKRAKKSRSLSSSSASSEKSSSSSDSSNFSIVKEPNVSVLEPEKDHPKSTTQQIYPETRDKIVTKPGFHCEKKI</sequence>
<evidence type="ECO:0000313" key="2">
    <source>
        <dbReference type="EMBL" id="KAH3793495.1"/>
    </source>
</evidence>
<evidence type="ECO:0000313" key="3">
    <source>
        <dbReference type="Proteomes" id="UP000828390"/>
    </source>
</evidence>
<dbReference type="EMBL" id="JAIWYP010000007">
    <property type="protein sequence ID" value="KAH3793495.1"/>
    <property type="molecule type" value="Genomic_DNA"/>
</dbReference>
<comment type="caution">
    <text evidence="2">The sequence shown here is derived from an EMBL/GenBank/DDBJ whole genome shotgun (WGS) entry which is preliminary data.</text>
</comment>
<evidence type="ECO:0000256" key="1">
    <source>
        <dbReference type="SAM" id="MobiDB-lite"/>
    </source>
</evidence>
<reference evidence="2" key="2">
    <citation type="submission" date="2020-11" db="EMBL/GenBank/DDBJ databases">
        <authorList>
            <person name="McCartney M.A."/>
            <person name="Auch B."/>
            <person name="Kono T."/>
            <person name="Mallez S."/>
            <person name="Becker A."/>
            <person name="Gohl D.M."/>
            <person name="Silverstein K.A.T."/>
            <person name="Koren S."/>
            <person name="Bechman K.B."/>
            <person name="Herman A."/>
            <person name="Abrahante J.E."/>
            <person name="Garbe J."/>
        </authorList>
    </citation>
    <scope>NUCLEOTIDE SEQUENCE</scope>
    <source>
        <strain evidence="2">Duluth1</strain>
        <tissue evidence="2">Whole animal</tissue>
    </source>
</reference>
<organism evidence="2 3">
    <name type="scientific">Dreissena polymorpha</name>
    <name type="common">Zebra mussel</name>
    <name type="synonym">Mytilus polymorpha</name>
    <dbReference type="NCBI Taxonomy" id="45954"/>
    <lineage>
        <taxon>Eukaryota</taxon>
        <taxon>Metazoa</taxon>
        <taxon>Spiralia</taxon>
        <taxon>Lophotrochozoa</taxon>
        <taxon>Mollusca</taxon>
        <taxon>Bivalvia</taxon>
        <taxon>Autobranchia</taxon>
        <taxon>Heteroconchia</taxon>
        <taxon>Euheterodonta</taxon>
        <taxon>Imparidentia</taxon>
        <taxon>Neoheterodontei</taxon>
        <taxon>Myida</taxon>
        <taxon>Dreissenoidea</taxon>
        <taxon>Dreissenidae</taxon>
        <taxon>Dreissena</taxon>
    </lineage>
</organism>